<feature type="domain" description="HTH cro/C1-type" evidence="1">
    <location>
        <begin position="29"/>
        <end position="72"/>
    </location>
</feature>
<sequence>MGGNKTTSKSLALGAALREARIDAGHEQLTKFAELLGKPAPTLSRWETGQRTPRPEDVAQILTMLGITGERFDDILALTRNPDATSWLAISLPEQRLHLEALLRFEREARKVIAVAPLIVPGWLQTADYARAIMTKGGAPANEIESRITIRIGRREVLRNAELEVYIGQAALVQRIGGSDVLRGQLEYLLEMSEKMDLRVIPFTRDWHPGLEGPVKLIESVQGKTVVYLENRRSGLFLHEDPDIMAYRDAIGALRVVAVGPSDSKRLIAQEINQLKKENRHDCPRWLEEGDS</sequence>
<dbReference type="InterPro" id="IPR043917">
    <property type="entry name" value="DUF5753"/>
</dbReference>
<dbReference type="GO" id="GO:0003677">
    <property type="term" value="F:DNA binding"/>
    <property type="evidence" value="ECO:0007669"/>
    <property type="project" value="InterPro"/>
</dbReference>
<name>A0A1W2AS73_KIBAR</name>
<accession>A0A1W2AS73</accession>
<dbReference type="InterPro" id="IPR010982">
    <property type="entry name" value="Lambda_DNA-bd_dom_sf"/>
</dbReference>
<gene>
    <name evidence="2" type="ORF">SAMN05661093_01070</name>
</gene>
<reference evidence="2 3" key="1">
    <citation type="submission" date="2017-04" db="EMBL/GenBank/DDBJ databases">
        <authorList>
            <person name="Afonso C.L."/>
            <person name="Miller P.J."/>
            <person name="Scott M.A."/>
            <person name="Spackman E."/>
            <person name="Goraichik I."/>
            <person name="Dimitrov K.M."/>
            <person name="Suarez D.L."/>
            <person name="Swayne D.E."/>
        </authorList>
    </citation>
    <scope>NUCLEOTIDE SEQUENCE [LARGE SCALE GENOMIC DNA]</scope>
    <source>
        <strain evidence="2 3">DSM 43828</strain>
    </source>
</reference>
<dbReference type="Gene3D" id="1.10.260.40">
    <property type="entry name" value="lambda repressor-like DNA-binding domains"/>
    <property type="match status" value="1"/>
</dbReference>
<dbReference type="EMBL" id="FWXV01000001">
    <property type="protein sequence ID" value="SMC63589.1"/>
    <property type="molecule type" value="Genomic_DNA"/>
</dbReference>
<organism evidence="2 3">
    <name type="scientific">Kibdelosporangium aridum</name>
    <dbReference type="NCBI Taxonomy" id="2030"/>
    <lineage>
        <taxon>Bacteria</taxon>
        <taxon>Bacillati</taxon>
        <taxon>Actinomycetota</taxon>
        <taxon>Actinomycetes</taxon>
        <taxon>Pseudonocardiales</taxon>
        <taxon>Pseudonocardiaceae</taxon>
        <taxon>Kibdelosporangium</taxon>
    </lineage>
</organism>
<protein>
    <submittedName>
        <fullName evidence="2">Helix-turn-helix domain-containing protein</fullName>
    </submittedName>
</protein>
<evidence type="ECO:0000259" key="1">
    <source>
        <dbReference type="PROSITE" id="PS50943"/>
    </source>
</evidence>
<dbReference type="AlphaFoldDB" id="A0A1W2AS73"/>
<dbReference type="Pfam" id="PF19054">
    <property type="entry name" value="DUF5753"/>
    <property type="match status" value="1"/>
</dbReference>
<keyword evidence="3" id="KW-1185">Reference proteome</keyword>
<dbReference type="Proteomes" id="UP000192674">
    <property type="component" value="Unassembled WGS sequence"/>
</dbReference>
<dbReference type="OrthoDB" id="2991476at2"/>
<proteinExistence type="predicted"/>
<dbReference type="PROSITE" id="PS50943">
    <property type="entry name" value="HTH_CROC1"/>
    <property type="match status" value="1"/>
</dbReference>
<dbReference type="InterPro" id="IPR001387">
    <property type="entry name" value="Cro/C1-type_HTH"/>
</dbReference>
<evidence type="ECO:0000313" key="3">
    <source>
        <dbReference type="Proteomes" id="UP000192674"/>
    </source>
</evidence>
<dbReference type="Pfam" id="PF13560">
    <property type="entry name" value="HTH_31"/>
    <property type="match status" value="1"/>
</dbReference>
<evidence type="ECO:0000313" key="2">
    <source>
        <dbReference type="EMBL" id="SMC63589.1"/>
    </source>
</evidence>
<dbReference type="CDD" id="cd00093">
    <property type="entry name" value="HTH_XRE"/>
    <property type="match status" value="1"/>
</dbReference>
<dbReference type="SUPFAM" id="SSF47413">
    <property type="entry name" value="lambda repressor-like DNA-binding domains"/>
    <property type="match status" value="1"/>
</dbReference>
<dbReference type="SMART" id="SM00530">
    <property type="entry name" value="HTH_XRE"/>
    <property type="match status" value="1"/>
</dbReference>